<reference evidence="2 3" key="1">
    <citation type="submission" date="2016-07" db="EMBL/GenBank/DDBJ databases">
        <title>Pervasive Adenine N6-methylation of Active Genes in Fungi.</title>
        <authorList>
            <consortium name="DOE Joint Genome Institute"/>
            <person name="Mondo S.J."/>
            <person name="Dannebaum R.O."/>
            <person name="Kuo R.C."/>
            <person name="Labutti K."/>
            <person name="Haridas S."/>
            <person name="Kuo A."/>
            <person name="Salamov A."/>
            <person name="Ahrendt S.R."/>
            <person name="Lipzen A."/>
            <person name="Sullivan W."/>
            <person name="Andreopoulos W.B."/>
            <person name="Clum A."/>
            <person name="Lindquist E."/>
            <person name="Daum C."/>
            <person name="Ramamoorthy G.K."/>
            <person name="Gryganskyi A."/>
            <person name="Culley D."/>
            <person name="Magnuson J.K."/>
            <person name="James T.Y."/>
            <person name="O'Malley M.A."/>
            <person name="Stajich J.E."/>
            <person name="Spatafora J.W."/>
            <person name="Visel A."/>
            <person name="Grigoriev I.V."/>
        </authorList>
    </citation>
    <scope>NUCLEOTIDE SEQUENCE [LARGE SCALE GENOMIC DNA]</scope>
    <source>
        <strain evidence="2 3">PL171</strain>
    </source>
</reference>
<proteinExistence type="predicted"/>
<evidence type="ECO:0000313" key="3">
    <source>
        <dbReference type="Proteomes" id="UP000193411"/>
    </source>
</evidence>
<sequence length="124" mass="13871">MDSSSSPAPHAIEVEPTTTTSRPSIAHSELELPADRAVLVTEDDLLSSQFTDVLYPEDTLVVIGKLFADKKFLPVLQLPFKGFQGMHLLQVKINEHEVWSDLERLGYDHKLEAIEVAELFPLES</sequence>
<dbReference type="Proteomes" id="UP000193411">
    <property type="component" value="Unassembled WGS sequence"/>
</dbReference>
<gene>
    <name evidence="2" type="ORF">BCR44DRAFT_1066852</name>
</gene>
<keyword evidence="3" id="KW-1185">Reference proteome</keyword>
<dbReference type="OrthoDB" id="26525at2759"/>
<evidence type="ECO:0000256" key="1">
    <source>
        <dbReference type="SAM" id="MobiDB-lite"/>
    </source>
</evidence>
<dbReference type="AlphaFoldDB" id="A0A1Y2HPI6"/>
<evidence type="ECO:0000313" key="2">
    <source>
        <dbReference type="EMBL" id="ORZ36518.1"/>
    </source>
</evidence>
<feature type="region of interest" description="Disordered" evidence="1">
    <location>
        <begin position="1"/>
        <end position="25"/>
    </location>
</feature>
<dbReference type="EMBL" id="MCFL01000016">
    <property type="protein sequence ID" value="ORZ36518.1"/>
    <property type="molecule type" value="Genomic_DNA"/>
</dbReference>
<accession>A0A1Y2HPI6</accession>
<name>A0A1Y2HPI6_9FUNG</name>
<organism evidence="2 3">
    <name type="scientific">Catenaria anguillulae PL171</name>
    <dbReference type="NCBI Taxonomy" id="765915"/>
    <lineage>
        <taxon>Eukaryota</taxon>
        <taxon>Fungi</taxon>
        <taxon>Fungi incertae sedis</taxon>
        <taxon>Blastocladiomycota</taxon>
        <taxon>Blastocladiomycetes</taxon>
        <taxon>Blastocladiales</taxon>
        <taxon>Catenariaceae</taxon>
        <taxon>Catenaria</taxon>
    </lineage>
</organism>
<protein>
    <submittedName>
        <fullName evidence="2">Uncharacterized protein</fullName>
    </submittedName>
</protein>
<comment type="caution">
    <text evidence="2">The sequence shown here is derived from an EMBL/GenBank/DDBJ whole genome shotgun (WGS) entry which is preliminary data.</text>
</comment>